<dbReference type="EMBL" id="MHMG01000034">
    <property type="protein sequence ID" value="OGZ22860.1"/>
    <property type="molecule type" value="Genomic_DNA"/>
</dbReference>
<dbReference type="AlphaFoldDB" id="A0A1G2EC54"/>
<reference evidence="1 2" key="1">
    <citation type="journal article" date="2016" name="Nat. Commun.">
        <title>Thousands of microbial genomes shed light on interconnected biogeochemical processes in an aquifer system.</title>
        <authorList>
            <person name="Anantharaman K."/>
            <person name="Brown C.T."/>
            <person name="Hug L.A."/>
            <person name="Sharon I."/>
            <person name="Castelle C.J."/>
            <person name="Probst A.J."/>
            <person name="Thomas B.C."/>
            <person name="Singh A."/>
            <person name="Wilkins M.J."/>
            <person name="Karaoz U."/>
            <person name="Brodie E.L."/>
            <person name="Williams K.H."/>
            <person name="Hubbard S.S."/>
            <person name="Banfield J.F."/>
        </authorList>
    </citation>
    <scope>NUCLEOTIDE SEQUENCE [LARGE SCALE GENOMIC DNA]</scope>
</reference>
<sequence>MTPLSITIKSPEKIGKKMLIEIDADKFERLAANLGFFNPDFLTSLDRAGKDVRAGKIYKLKSLKGLKK</sequence>
<accession>A0A1G2EC54</accession>
<proteinExistence type="predicted"/>
<name>A0A1G2EC54_9BACT</name>
<protein>
    <submittedName>
        <fullName evidence="1">Uncharacterized protein</fullName>
    </submittedName>
</protein>
<evidence type="ECO:0000313" key="2">
    <source>
        <dbReference type="Proteomes" id="UP000176406"/>
    </source>
</evidence>
<dbReference type="Proteomes" id="UP000176406">
    <property type="component" value="Unassembled WGS sequence"/>
</dbReference>
<organism evidence="1 2">
    <name type="scientific">Candidatus Nealsonbacteria bacterium RIFCSPLOWO2_01_FULL_41_9</name>
    <dbReference type="NCBI Taxonomy" id="1801671"/>
    <lineage>
        <taxon>Bacteria</taxon>
        <taxon>Candidatus Nealsoniibacteriota</taxon>
    </lineage>
</organism>
<evidence type="ECO:0000313" key="1">
    <source>
        <dbReference type="EMBL" id="OGZ22860.1"/>
    </source>
</evidence>
<comment type="caution">
    <text evidence="1">The sequence shown here is derived from an EMBL/GenBank/DDBJ whole genome shotgun (WGS) entry which is preliminary data.</text>
</comment>
<gene>
    <name evidence="1" type="ORF">A3A08_00735</name>
</gene>